<evidence type="ECO:0000313" key="1">
    <source>
        <dbReference type="EMBL" id="KAJ9131380.1"/>
    </source>
</evidence>
<dbReference type="Gene3D" id="3.30.70.100">
    <property type="match status" value="1"/>
</dbReference>
<reference evidence="1" key="1">
    <citation type="submission" date="2022-07" db="EMBL/GenBank/DDBJ databases">
        <title>Fungi with potential for degradation of polypropylene.</title>
        <authorList>
            <person name="Gostincar C."/>
        </authorList>
    </citation>
    <scope>NUCLEOTIDE SEQUENCE</scope>
    <source>
        <strain evidence="1">EXF-13287</strain>
    </source>
</reference>
<evidence type="ECO:0000313" key="2">
    <source>
        <dbReference type="Proteomes" id="UP001174691"/>
    </source>
</evidence>
<dbReference type="AlphaFoldDB" id="A0AA38R3C0"/>
<accession>A0AA38R3C0</accession>
<name>A0AA38R3C0_9PEZI</name>
<keyword evidence="2" id="KW-1185">Reference proteome</keyword>
<evidence type="ECO:0008006" key="3">
    <source>
        <dbReference type="Google" id="ProtNLM"/>
    </source>
</evidence>
<sequence length="121" mass="14358">MTLDAVPYPENFSPEEGCALQVTIRVAPGDVDAWFSAFRPVWEACVAEEECTFWEMYRDPDDPGLLTWIEHWSKNPEWMVKHQLTKEYYAEYFKVTEAMFLQPREIRWLRRVSGYSAGKRE</sequence>
<protein>
    <recommendedName>
        <fullName evidence="3">ABM domain-containing protein</fullName>
    </recommendedName>
</protein>
<dbReference type="InterPro" id="IPR011008">
    <property type="entry name" value="Dimeric_a/b-barrel"/>
</dbReference>
<comment type="caution">
    <text evidence="1">The sequence shown here is derived from an EMBL/GenBank/DDBJ whole genome shotgun (WGS) entry which is preliminary data.</text>
</comment>
<dbReference type="EMBL" id="JANBVN010000237">
    <property type="protein sequence ID" value="KAJ9131380.1"/>
    <property type="molecule type" value="Genomic_DNA"/>
</dbReference>
<dbReference type="Proteomes" id="UP001174691">
    <property type="component" value="Unassembled WGS sequence"/>
</dbReference>
<gene>
    <name evidence="1" type="ORF">NKR19_g9557</name>
</gene>
<dbReference type="SUPFAM" id="SSF54909">
    <property type="entry name" value="Dimeric alpha+beta barrel"/>
    <property type="match status" value="1"/>
</dbReference>
<organism evidence="1 2">
    <name type="scientific">Coniochaeta hoffmannii</name>
    <dbReference type="NCBI Taxonomy" id="91930"/>
    <lineage>
        <taxon>Eukaryota</taxon>
        <taxon>Fungi</taxon>
        <taxon>Dikarya</taxon>
        <taxon>Ascomycota</taxon>
        <taxon>Pezizomycotina</taxon>
        <taxon>Sordariomycetes</taxon>
        <taxon>Sordariomycetidae</taxon>
        <taxon>Coniochaetales</taxon>
        <taxon>Coniochaetaceae</taxon>
        <taxon>Coniochaeta</taxon>
    </lineage>
</organism>
<proteinExistence type="predicted"/>